<feature type="active site" description="Proton donor" evidence="8">
    <location>
        <position position="9"/>
    </location>
</feature>
<comment type="subcellular location">
    <subcellularLocation>
        <location evidence="1 7">Cytoplasm</location>
    </subcellularLocation>
</comment>
<dbReference type="GO" id="GO:0005737">
    <property type="term" value="C:cytoplasm"/>
    <property type="evidence" value="ECO:0007669"/>
    <property type="project" value="UniProtKB-SubCell"/>
</dbReference>
<feature type="binding site" evidence="11">
    <location>
        <position position="98"/>
    </location>
    <ligand>
        <name>Zn(2+)</name>
        <dbReference type="ChEBI" id="CHEBI:29105"/>
    </ligand>
</feature>
<feature type="site" description="Contributes to substrate recognition" evidence="10">
    <location>
        <position position="99"/>
    </location>
</feature>
<dbReference type="CDD" id="cd07503">
    <property type="entry name" value="HAD_HisB-N"/>
    <property type="match status" value="1"/>
</dbReference>
<evidence type="ECO:0000256" key="1">
    <source>
        <dbReference type="ARBA" id="ARBA00004496"/>
    </source>
</evidence>
<feature type="binding site" evidence="9">
    <location>
        <begin position="49"/>
        <end position="52"/>
    </location>
    <ligand>
        <name>substrate</name>
    </ligand>
</feature>
<feature type="binding site" evidence="11">
    <location>
        <position position="125"/>
    </location>
    <ligand>
        <name>Mg(2+)</name>
        <dbReference type="ChEBI" id="CHEBI:18420"/>
    </ligand>
</feature>
<gene>
    <name evidence="12" type="ORF">EV195_101458</name>
</gene>
<dbReference type="EC" id="3.1.3.-" evidence="7"/>
<reference evidence="12 13" key="1">
    <citation type="submission" date="2019-03" db="EMBL/GenBank/DDBJ databases">
        <title>Genomic Encyclopedia of Type Strains, Phase IV (KMG-IV): sequencing the most valuable type-strain genomes for metagenomic binning, comparative biology and taxonomic classification.</title>
        <authorList>
            <person name="Goeker M."/>
        </authorList>
    </citation>
    <scope>NUCLEOTIDE SEQUENCE [LARGE SCALE GENOMIC DNA]</scope>
    <source>
        <strain evidence="12 13">DSM 14836</strain>
    </source>
</reference>
<dbReference type="Pfam" id="PF13242">
    <property type="entry name" value="Hydrolase_like"/>
    <property type="match status" value="1"/>
</dbReference>
<comment type="similarity">
    <text evidence="7">Belongs to the gmhB family.</text>
</comment>
<organism evidence="12 13">
    <name type="scientific">Tenacibaculum skagerrakense</name>
    <dbReference type="NCBI Taxonomy" id="186571"/>
    <lineage>
        <taxon>Bacteria</taxon>
        <taxon>Pseudomonadati</taxon>
        <taxon>Bacteroidota</taxon>
        <taxon>Flavobacteriia</taxon>
        <taxon>Flavobacteriales</taxon>
        <taxon>Flavobacteriaceae</taxon>
        <taxon>Tenacibaculum</taxon>
    </lineage>
</organism>
<keyword evidence="3 11" id="KW-0479">Metal-binding</keyword>
<dbReference type="SUPFAM" id="SSF56784">
    <property type="entry name" value="HAD-like"/>
    <property type="match status" value="1"/>
</dbReference>
<evidence type="ECO:0000256" key="9">
    <source>
        <dbReference type="PIRSR" id="PIRSR004682-2"/>
    </source>
</evidence>
<keyword evidence="5 7" id="KW-0119">Carbohydrate metabolism</keyword>
<feature type="binding site" evidence="9">
    <location>
        <begin position="15"/>
        <end position="18"/>
    </location>
    <ligand>
        <name>substrate</name>
    </ligand>
</feature>
<feature type="site" description="Stabilizes the phosphoryl group" evidence="10">
    <location>
        <position position="49"/>
    </location>
</feature>
<feature type="binding site" evidence="9">
    <location>
        <begin position="99"/>
        <end position="100"/>
    </location>
    <ligand>
        <name>substrate</name>
    </ligand>
</feature>
<evidence type="ECO:0000256" key="8">
    <source>
        <dbReference type="PIRSR" id="PIRSR004682-1"/>
    </source>
</evidence>
<dbReference type="RefSeq" id="WP_132792326.1">
    <property type="nucleotide sequence ID" value="NZ_SLXM01000001.1"/>
</dbReference>
<protein>
    <recommendedName>
        <fullName evidence="6 7">D,D-heptose 1,7-bisphosphate phosphatase</fullName>
        <ecNumber evidence="7">3.1.3.-</ecNumber>
    </recommendedName>
</protein>
<evidence type="ECO:0000313" key="12">
    <source>
        <dbReference type="EMBL" id="TCP28294.1"/>
    </source>
</evidence>
<evidence type="ECO:0000256" key="5">
    <source>
        <dbReference type="ARBA" id="ARBA00023277"/>
    </source>
</evidence>
<evidence type="ECO:0000256" key="11">
    <source>
        <dbReference type="PIRSR" id="PIRSR004682-4"/>
    </source>
</evidence>
<feature type="binding site" evidence="11">
    <location>
        <position position="126"/>
    </location>
    <ligand>
        <name>Mg(2+)</name>
        <dbReference type="ChEBI" id="CHEBI:18420"/>
    </ligand>
</feature>
<name>A0A4R2P2U0_9FLAO</name>
<evidence type="ECO:0000313" key="13">
    <source>
        <dbReference type="Proteomes" id="UP000294564"/>
    </source>
</evidence>
<accession>A0A4R2P2U0</accession>
<dbReference type="NCBIfam" id="TIGR01656">
    <property type="entry name" value="Histidinol-ppas"/>
    <property type="match status" value="1"/>
</dbReference>
<dbReference type="GO" id="GO:0046872">
    <property type="term" value="F:metal ion binding"/>
    <property type="evidence" value="ECO:0007669"/>
    <property type="project" value="UniProtKB-KW"/>
</dbReference>
<feature type="binding site" evidence="9">
    <location>
        <begin position="7"/>
        <end position="9"/>
    </location>
    <ligand>
        <name>substrate</name>
    </ligand>
</feature>
<evidence type="ECO:0000256" key="3">
    <source>
        <dbReference type="ARBA" id="ARBA00022723"/>
    </source>
</evidence>
<keyword evidence="11" id="KW-0460">Magnesium</keyword>
<feature type="binding site" evidence="11">
    <location>
        <position position="9"/>
    </location>
    <ligand>
        <name>Mg(2+)</name>
        <dbReference type="ChEBI" id="CHEBI:18420"/>
    </ligand>
</feature>
<dbReference type="Proteomes" id="UP000294564">
    <property type="component" value="Unassembled WGS sequence"/>
</dbReference>
<sequence>MKVIFLDRDGVINKDIGYVHKIKDFEFIDGVFDSCRDFINRGFELIIITNQSGIGRGYYKKEDYLHLTDWMLDKFKKENIKILEVLFCPHIPQDNCDCRKPNTGMLDFTDKKYKIDKINSWLIGDKETDIETAINFGIKNTILINNNQDISKENSKAKFMISSIKEINAISKLKS</sequence>
<keyword evidence="4 7" id="KW-0378">Hydrolase</keyword>
<dbReference type="NCBIfam" id="TIGR00213">
    <property type="entry name" value="GmhB_yaeD"/>
    <property type="match status" value="1"/>
</dbReference>
<dbReference type="PIRSF" id="PIRSF004682">
    <property type="entry name" value="GmhB"/>
    <property type="match status" value="1"/>
</dbReference>
<keyword evidence="2 7" id="KW-0963">Cytoplasm</keyword>
<proteinExistence type="inferred from homology"/>
<feature type="binding site" evidence="9">
    <location>
        <position position="126"/>
    </location>
    <ligand>
        <name>substrate</name>
    </ligand>
</feature>
<evidence type="ECO:0000256" key="2">
    <source>
        <dbReference type="ARBA" id="ARBA00022490"/>
    </source>
</evidence>
<dbReference type="OrthoDB" id="9813880at2"/>
<dbReference type="InterPro" id="IPR006549">
    <property type="entry name" value="HAD-SF_hydro_IIIA"/>
</dbReference>
<dbReference type="InterPro" id="IPR006543">
    <property type="entry name" value="Histidinol-phos"/>
</dbReference>
<dbReference type="InterPro" id="IPR023214">
    <property type="entry name" value="HAD_sf"/>
</dbReference>
<evidence type="ECO:0000256" key="4">
    <source>
        <dbReference type="ARBA" id="ARBA00022801"/>
    </source>
</evidence>
<evidence type="ECO:0000256" key="7">
    <source>
        <dbReference type="PIRNR" id="PIRNR004682"/>
    </source>
</evidence>
<dbReference type="GO" id="GO:0016791">
    <property type="term" value="F:phosphatase activity"/>
    <property type="evidence" value="ECO:0007669"/>
    <property type="project" value="InterPro"/>
</dbReference>
<comment type="cofactor">
    <cofactor evidence="11">
        <name>Mg(2+)</name>
        <dbReference type="ChEBI" id="CHEBI:18420"/>
    </cofactor>
</comment>
<feature type="site" description="Stabilizes the phosphoryl group" evidence="10">
    <location>
        <position position="100"/>
    </location>
</feature>
<dbReference type="NCBIfam" id="NF006506">
    <property type="entry name" value="PRK08942.1"/>
    <property type="match status" value="1"/>
</dbReference>
<dbReference type="InterPro" id="IPR004446">
    <property type="entry name" value="Heptose_bisP_phosphatase"/>
</dbReference>
<keyword evidence="13" id="KW-1185">Reference proteome</keyword>
<dbReference type="AlphaFoldDB" id="A0A4R2P2U0"/>
<dbReference type="Gene3D" id="3.40.50.1000">
    <property type="entry name" value="HAD superfamily/HAD-like"/>
    <property type="match status" value="1"/>
</dbReference>
<dbReference type="NCBIfam" id="TIGR01662">
    <property type="entry name" value="HAD-SF-IIIA"/>
    <property type="match status" value="1"/>
</dbReference>
<dbReference type="GO" id="GO:0005975">
    <property type="term" value="P:carbohydrate metabolic process"/>
    <property type="evidence" value="ECO:0007669"/>
    <property type="project" value="InterPro"/>
</dbReference>
<dbReference type="PANTHER" id="PTHR42891">
    <property type="entry name" value="D-GLYCERO-BETA-D-MANNO-HEPTOSE-1,7-BISPHOSPHATE 7-PHOSPHATASE"/>
    <property type="match status" value="1"/>
</dbReference>
<comment type="cofactor">
    <cofactor evidence="11">
        <name>Zn(2+)</name>
        <dbReference type="ChEBI" id="CHEBI:29105"/>
    </cofactor>
</comment>
<dbReference type="InterPro" id="IPR036412">
    <property type="entry name" value="HAD-like_sf"/>
</dbReference>
<feature type="binding site" evidence="11">
    <location>
        <position position="96"/>
    </location>
    <ligand>
        <name>Zn(2+)</name>
        <dbReference type="ChEBI" id="CHEBI:29105"/>
    </ligand>
</feature>
<comment type="caution">
    <text evidence="12">The sequence shown here is derived from an EMBL/GenBank/DDBJ whole genome shotgun (WGS) entry which is preliminary data.</text>
</comment>
<feature type="binding site" evidence="11">
    <location>
        <position position="7"/>
    </location>
    <ligand>
        <name>Mg(2+)</name>
        <dbReference type="ChEBI" id="CHEBI:18420"/>
    </ligand>
</feature>
<keyword evidence="11" id="KW-0862">Zinc</keyword>
<dbReference type="EMBL" id="SLXM01000001">
    <property type="protein sequence ID" value="TCP28294.1"/>
    <property type="molecule type" value="Genomic_DNA"/>
</dbReference>
<feature type="active site" description="Nucleophile" evidence="8">
    <location>
        <position position="7"/>
    </location>
</feature>
<evidence type="ECO:0000256" key="10">
    <source>
        <dbReference type="PIRSR" id="PIRSR004682-3"/>
    </source>
</evidence>
<feature type="binding site" evidence="11">
    <location>
        <position position="90"/>
    </location>
    <ligand>
        <name>Zn(2+)</name>
        <dbReference type="ChEBI" id="CHEBI:29105"/>
    </ligand>
</feature>
<evidence type="ECO:0000256" key="6">
    <source>
        <dbReference type="ARBA" id="ARBA00031828"/>
    </source>
</evidence>
<feature type="binding site" evidence="11">
    <location>
        <position position="88"/>
    </location>
    <ligand>
        <name>Zn(2+)</name>
        <dbReference type="ChEBI" id="CHEBI:29105"/>
    </ligand>
</feature>
<dbReference type="PANTHER" id="PTHR42891:SF1">
    <property type="entry name" value="D-GLYCERO-BETA-D-MANNO-HEPTOSE-1,7-BISPHOSPHATE 7-PHOSPHATASE"/>
    <property type="match status" value="1"/>
</dbReference>